<gene>
    <name evidence="5" type="ORF">B0F90DRAFT_1622199</name>
</gene>
<dbReference type="CDD" id="cd21133">
    <property type="entry name" value="EVE"/>
    <property type="match status" value="1"/>
</dbReference>
<dbReference type="SUPFAM" id="SSF88697">
    <property type="entry name" value="PUA domain-like"/>
    <property type="match status" value="1"/>
</dbReference>
<dbReference type="GO" id="GO:0005634">
    <property type="term" value="C:nucleus"/>
    <property type="evidence" value="ECO:0007669"/>
    <property type="project" value="UniProtKB-SubCell"/>
</dbReference>
<dbReference type="PANTHER" id="PTHR14087">
    <property type="entry name" value="THYMOCYTE NUCLEAR PROTEIN 1"/>
    <property type="match status" value="1"/>
</dbReference>
<dbReference type="Pfam" id="PF01878">
    <property type="entry name" value="EVE"/>
    <property type="match status" value="1"/>
</dbReference>
<dbReference type="EMBL" id="WTXG01000002">
    <property type="protein sequence ID" value="KAI0307225.1"/>
    <property type="molecule type" value="Genomic_DNA"/>
</dbReference>
<dbReference type="InterPro" id="IPR015947">
    <property type="entry name" value="PUA-like_sf"/>
</dbReference>
<keyword evidence="6" id="KW-1185">Reference proteome</keyword>
<dbReference type="Proteomes" id="UP001203297">
    <property type="component" value="Unassembled WGS sequence"/>
</dbReference>
<dbReference type="InterPro" id="IPR002740">
    <property type="entry name" value="EVE_domain"/>
</dbReference>
<comment type="caution">
    <text evidence="5">The sequence shown here is derived from an EMBL/GenBank/DDBJ whole genome shotgun (WGS) entry which is preliminary data.</text>
</comment>
<dbReference type="FunFam" id="3.10.590.10:FF:000006">
    <property type="entry name" value="Chromosome 7, whole genome shotgun sequence"/>
    <property type="match status" value="1"/>
</dbReference>
<evidence type="ECO:0000313" key="6">
    <source>
        <dbReference type="Proteomes" id="UP001203297"/>
    </source>
</evidence>
<dbReference type="PANTHER" id="PTHR14087:SF7">
    <property type="entry name" value="THYMOCYTE NUCLEAR PROTEIN 1"/>
    <property type="match status" value="1"/>
</dbReference>
<evidence type="ECO:0000256" key="1">
    <source>
        <dbReference type="ARBA" id="ARBA00004123"/>
    </source>
</evidence>
<proteinExistence type="predicted"/>
<evidence type="ECO:0000313" key="5">
    <source>
        <dbReference type="EMBL" id="KAI0307225.1"/>
    </source>
</evidence>
<reference evidence="5" key="1">
    <citation type="journal article" date="2022" name="New Phytol.">
        <title>Evolutionary transition to the ectomycorrhizal habit in the genomes of a hyperdiverse lineage of mushroom-forming fungi.</title>
        <authorList>
            <person name="Looney B."/>
            <person name="Miyauchi S."/>
            <person name="Morin E."/>
            <person name="Drula E."/>
            <person name="Courty P.E."/>
            <person name="Kohler A."/>
            <person name="Kuo A."/>
            <person name="LaButti K."/>
            <person name="Pangilinan J."/>
            <person name="Lipzen A."/>
            <person name="Riley R."/>
            <person name="Andreopoulos W."/>
            <person name="He G."/>
            <person name="Johnson J."/>
            <person name="Nolan M."/>
            <person name="Tritt A."/>
            <person name="Barry K.W."/>
            <person name="Grigoriev I.V."/>
            <person name="Nagy L.G."/>
            <person name="Hibbett D."/>
            <person name="Henrissat B."/>
            <person name="Matheny P.B."/>
            <person name="Labbe J."/>
            <person name="Martin F.M."/>
        </authorList>
    </citation>
    <scope>NUCLEOTIDE SEQUENCE</scope>
    <source>
        <strain evidence="5">BPL690</strain>
    </source>
</reference>
<name>A0AAD4MBX3_9AGAM</name>
<organism evidence="5 6">
    <name type="scientific">Multifurca ochricompacta</name>
    <dbReference type="NCBI Taxonomy" id="376703"/>
    <lineage>
        <taxon>Eukaryota</taxon>
        <taxon>Fungi</taxon>
        <taxon>Dikarya</taxon>
        <taxon>Basidiomycota</taxon>
        <taxon>Agaricomycotina</taxon>
        <taxon>Agaricomycetes</taxon>
        <taxon>Russulales</taxon>
        <taxon>Russulaceae</taxon>
        <taxon>Multifurca</taxon>
    </lineage>
</organism>
<feature type="domain" description="EVE" evidence="4">
    <location>
        <begin position="3"/>
        <end position="176"/>
    </location>
</feature>
<keyword evidence="2" id="KW-0539">Nucleus</keyword>
<evidence type="ECO:0000256" key="2">
    <source>
        <dbReference type="ARBA" id="ARBA00023242"/>
    </source>
</evidence>
<dbReference type="Gene3D" id="3.10.590.10">
    <property type="entry name" value="ph1033 like domains"/>
    <property type="match status" value="1"/>
</dbReference>
<dbReference type="AlphaFoldDB" id="A0AAD4MBX3"/>
<dbReference type="InterPro" id="IPR047197">
    <property type="entry name" value="THYN1-like_EVE"/>
</dbReference>
<feature type="region of interest" description="Disordered" evidence="3">
    <location>
        <begin position="207"/>
        <end position="233"/>
    </location>
</feature>
<feature type="compositionally biased region" description="Basic and acidic residues" evidence="3">
    <location>
        <begin position="210"/>
        <end position="225"/>
    </location>
</feature>
<protein>
    <submittedName>
        <fullName evidence="5">PUA-like domain-containing protein</fullName>
    </submittedName>
</protein>
<comment type="subcellular location">
    <subcellularLocation>
        <location evidence="1">Nucleus</location>
    </subcellularLocation>
</comment>
<accession>A0AAD4MBX3</accession>
<evidence type="ECO:0000259" key="4">
    <source>
        <dbReference type="Pfam" id="PF01878"/>
    </source>
</evidence>
<sequence>MTNFWLMKAEPNSRIVKGKDVKFSVEDFEAVGITSWEGVRNPEARNLMKGMRVGDKVLFYHSSCKTPGPYMHMEILPIEAYPDYTAWDPKHPYYDPKSEEANPKWFMVDVKFISRASHFVPYRLLRQIAASNVTLPTGLEYLGEKDARVVKDMDLIRRGRLSVQRVQPEAWDVIKRMTEKGGWSEEVVKGEKDGEGRTTIVVGVGGKRKRENENETKTVNGERGRSRVKILNR</sequence>
<dbReference type="InterPro" id="IPR052181">
    <property type="entry name" value="5hmC_binding"/>
</dbReference>
<evidence type="ECO:0000256" key="3">
    <source>
        <dbReference type="SAM" id="MobiDB-lite"/>
    </source>
</evidence>